<reference evidence="1 2" key="1">
    <citation type="journal article" date="2018" name="Sci. Rep.">
        <title>Genomic signatures of local adaptation to the degree of environmental predictability in rotifers.</title>
        <authorList>
            <person name="Franch-Gras L."/>
            <person name="Hahn C."/>
            <person name="Garcia-Roger E.M."/>
            <person name="Carmona M.J."/>
            <person name="Serra M."/>
            <person name="Gomez A."/>
        </authorList>
    </citation>
    <scope>NUCLEOTIDE SEQUENCE [LARGE SCALE GENOMIC DNA]</scope>
    <source>
        <strain evidence="1">HYR1</strain>
    </source>
</reference>
<gene>
    <name evidence="1" type="ORF">BpHYR1_002741</name>
</gene>
<dbReference type="AlphaFoldDB" id="A0A3M7PKL3"/>
<dbReference type="EMBL" id="REGN01010113">
    <property type="protein sequence ID" value="RMZ99675.1"/>
    <property type="molecule type" value="Genomic_DNA"/>
</dbReference>
<proteinExistence type="predicted"/>
<organism evidence="1 2">
    <name type="scientific">Brachionus plicatilis</name>
    <name type="common">Marine rotifer</name>
    <name type="synonym">Brachionus muelleri</name>
    <dbReference type="NCBI Taxonomy" id="10195"/>
    <lineage>
        <taxon>Eukaryota</taxon>
        <taxon>Metazoa</taxon>
        <taxon>Spiralia</taxon>
        <taxon>Gnathifera</taxon>
        <taxon>Rotifera</taxon>
        <taxon>Eurotatoria</taxon>
        <taxon>Monogononta</taxon>
        <taxon>Pseudotrocha</taxon>
        <taxon>Ploima</taxon>
        <taxon>Brachionidae</taxon>
        <taxon>Brachionus</taxon>
    </lineage>
</organism>
<evidence type="ECO:0000313" key="1">
    <source>
        <dbReference type="EMBL" id="RMZ99675.1"/>
    </source>
</evidence>
<comment type="caution">
    <text evidence="1">The sequence shown here is derived from an EMBL/GenBank/DDBJ whole genome shotgun (WGS) entry which is preliminary data.</text>
</comment>
<dbReference type="Proteomes" id="UP000276133">
    <property type="component" value="Unassembled WGS sequence"/>
</dbReference>
<name>A0A3M7PKL3_BRAPC</name>
<accession>A0A3M7PKL3</accession>
<sequence>MSFEYYQNMITLREDVYFSKGKFLVADEFNKLIFASQSTKFFMQILNYELSIERLKIYKFYLFVNSLLKFKFYCGKYRKLREIFI</sequence>
<protein>
    <submittedName>
        <fullName evidence="1">Uncharacterized protein</fullName>
    </submittedName>
</protein>
<keyword evidence="2" id="KW-1185">Reference proteome</keyword>
<evidence type="ECO:0000313" key="2">
    <source>
        <dbReference type="Proteomes" id="UP000276133"/>
    </source>
</evidence>